<proteinExistence type="predicted"/>
<sequence length="101" mass="11310">KYHRDANVIIRLTNEGSSYYVNLPSSDQYDFVKNMSNDIATAIKCDFSRITIPTRYQYSNENNDQIFMRVNIAQGSGRGATSLASDLNETITFKGNSTISA</sequence>
<accession>A0A9N9JHN8</accession>
<feature type="non-terminal residue" evidence="1">
    <location>
        <position position="1"/>
    </location>
</feature>
<gene>
    <name evidence="1" type="ORF">RFULGI_LOCUS15957</name>
</gene>
<organism evidence="1 2">
    <name type="scientific">Racocetra fulgida</name>
    <dbReference type="NCBI Taxonomy" id="60492"/>
    <lineage>
        <taxon>Eukaryota</taxon>
        <taxon>Fungi</taxon>
        <taxon>Fungi incertae sedis</taxon>
        <taxon>Mucoromycota</taxon>
        <taxon>Glomeromycotina</taxon>
        <taxon>Glomeromycetes</taxon>
        <taxon>Diversisporales</taxon>
        <taxon>Gigasporaceae</taxon>
        <taxon>Racocetra</taxon>
    </lineage>
</organism>
<name>A0A9N9JHN8_9GLOM</name>
<evidence type="ECO:0000313" key="2">
    <source>
        <dbReference type="Proteomes" id="UP000789396"/>
    </source>
</evidence>
<dbReference type="OrthoDB" id="2390656at2759"/>
<reference evidence="1" key="1">
    <citation type="submission" date="2021-06" db="EMBL/GenBank/DDBJ databases">
        <authorList>
            <person name="Kallberg Y."/>
            <person name="Tangrot J."/>
            <person name="Rosling A."/>
        </authorList>
    </citation>
    <scope>NUCLEOTIDE SEQUENCE</scope>
    <source>
        <strain evidence="1">IN212</strain>
    </source>
</reference>
<dbReference type="Proteomes" id="UP000789396">
    <property type="component" value="Unassembled WGS sequence"/>
</dbReference>
<protein>
    <submittedName>
        <fullName evidence="1">2054_t:CDS:1</fullName>
    </submittedName>
</protein>
<dbReference type="EMBL" id="CAJVPZ010053978">
    <property type="protein sequence ID" value="CAG8782575.1"/>
    <property type="molecule type" value="Genomic_DNA"/>
</dbReference>
<evidence type="ECO:0000313" key="1">
    <source>
        <dbReference type="EMBL" id="CAG8782575.1"/>
    </source>
</evidence>
<feature type="non-terminal residue" evidence="1">
    <location>
        <position position="101"/>
    </location>
</feature>
<dbReference type="AlphaFoldDB" id="A0A9N9JHN8"/>
<keyword evidence="2" id="KW-1185">Reference proteome</keyword>
<comment type="caution">
    <text evidence="1">The sequence shown here is derived from an EMBL/GenBank/DDBJ whole genome shotgun (WGS) entry which is preliminary data.</text>
</comment>